<comment type="caution">
    <text evidence="1">The sequence shown here is derived from an EMBL/GenBank/DDBJ whole genome shotgun (WGS) entry which is preliminary data.</text>
</comment>
<accession>A0ACC6MJ58</accession>
<keyword evidence="2" id="KW-1185">Reference proteome</keyword>
<evidence type="ECO:0000313" key="1">
    <source>
        <dbReference type="EMBL" id="MDZ5086979.1"/>
    </source>
</evidence>
<gene>
    <name evidence="1" type="ORF">OHX15_16455</name>
</gene>
<protein>
    <submittedName>
        <fullName evidence="1">2-oxo acid dehydrogenase subunit E2</fullName>
    </submittedName>
</protein>
<proteinExistence type="predicted"/>
<name>A0ACC6MJ58_MYCPF</name>
<organism evidence="1 2">
    <name type="scientific">Mycolicibacterium parafortuitum</name>
    <name type="common">Mycobacterium parafortuitum</name>
    <dbReference type="NCBI Taxonomy" id="39692"/>
    <lineage>
        <taxon>Bacteria</taxon>
        <taxon>Bacillati</taxon>
        <taxon>Actinomycetota</taxon>
        <taxon>Actinomycetes</taxon>
        <taxon>Mycobacteriales</taxon>
        <taxon>Mycobacteriaceae</taxon>
        <taxon>Mycolicibacterium</taxon>
    </lineage>
</organism>
<reference evidence="1 2" key="1">
    <citation type="journal article" date="2021" name="Chemosphere">
        <title>Bioballs carrying a syntrophic Rhodococcus and Mycolicibacterium consortium for simultaneous sorption and biodegradation of fuel oil in contaminated freshwater.</title>
        <authorList>
            <person name="Naloka K."/>
            <person name="Polrit D."/>
            <person name="Muangchinda C."/>
            <person name="Thoetkiattikul H."/>
            <person name="Pinyakong O."/>
        </authorList>
    </citation>
    <scope>NUCLEOTIDE SEQUENCE [LARGE SCALE GENOMIC DNA]</scope>
    <source>
        <strain evidence="1 2">J101</strain>
    </source>
</reference>
<dbReference type="EMBL" id="JAOXLN010000016">
    <property type="protein sequence ID" value="MDZ5086979.1"/>
    <property type="molecule type" value="Genomic_DNA"/>
</dbReference>
<evidence type="ECO:0000313" key="2">
    <source>
        <dbReference type="Proteomes" id="UP001289645"/>
    </source>
</evidence>
<dbReference type="Proteomes" id="UP001289645">
    <property type="component" value="Unassembled WGS sequence"/>
</dbReference>
<sequence length="521" mass="54652">MATVVRMPEVLANTGEAIIQTWLVSVGQQISIGDPIAEIETEKAVVEYAAEVEGILARLIAEPGTTIAVGEPIAVVAAPDEDAADLDPASTTQAAERNPDSSVTAASPRDPESAAPVIETVTDAPVNTNGRRLFATPLVRKIARERGIDLETLTGTGPGGRIVRRDVERLSAGQASPSSTAVPPEEAPAAAPSAAAASGHVDIPLTGMRKAIARRLTESKTTVPHFYVTQDCRVDALLALRTSVNAAGTTKISVNDFVIKAVAGAMLEVPEANAIWNTDSIRRFDGVDIAVAIAVEGGLLTPVLRGVETMSVSAVSAQVADLAARARTGKIKQQELEGGSFSVSNLGMYGVNAFSAAPFGHPRGRSGLAETRGARRRTGRRHRDDGDPVGRPPCHRRCCRRAMDGGVRPADGKSSDHSDLRCRVAVLPSERSRAASSMTRPGDELLHTSCGRRRQARYGLTNNQIAAHLFISTRAAGHHVENAMGKLGAQNRASCTSLAISWGLVSGSVLADLASTHRALA</sequence>